<dbReference type="AlphaFoldDB" id="A0A1W1W207"/>
<sequence length="241" mass="26980">MGFLEDIRGKFSELVAANGLQREEIQVINARPLTPEEAIGRPERDDFPLLKGKEVMMEALFLGNRGQAFTDMPGNFRGTIEDVLALPLKNNFERAVFVATLNAVMRYLKLVDKTVHCRDKEPGQCARQLVTYIRERFSHPRIAFIGLQPAMVINLSECFPLRVVDLDPDNIGQKKGKVIVEDVSHTPEILDWCDIIVATGTTAVNDTITLLLGQKPIIFYGVTIAGIAYLAGFERYCFCGY</sequence>
<dbReference type="InterPro" id="IPR007161">
    <property type="entry name" value="DUF364"/>
</dbReference>
<organism evidence="2 3">
    <name type="scientific">Thermanaeromonas toyohensis ToBE</name>
    <dbReference type="NCBI Taxonomy" id="698762"/>
    <lineage>
        <taxon>Bacteria</taxon>
        <taxon>Bacillati</taxon>
        <taxon>Bacillota</taxon>
        <taxon>Clostridia</taxon>
        <taxon>Neomoorellales</taxon>
        <taxon>Neomoorellaceae</taxon>
        <taxon>Thermanaeromonas</taxon>
    </lineage>
</organism>
<proteinExistence type="predicted"/>
<dbReference type="Gene3D" id="3.40.50.11590">
    <property type="match status" value="1"/>
</dbReference>
<reference evidence="2 3" key="1">
    <citation type="submission" date="2017-04" db="EMBL/GenBank/DDBJ databases">
        <authorList>
            <person name="Afonso C.L."/>
            <person name="Miller P.J."/>
            <person name="Scott M.A."/>
            <person name="Spackman E."/>
            <person name="Goraichik I."/>
            <person name="Dimitrov K.M."/>
            <person name="Suarez D.L."/>
            <person name="Swayne D.E."/>
        </authorList>
    </citation>
    <scope>NUCLEOTIDE SEQUENCE [LARGE SCALE GENOMIC DNA]</scope>
    <source>
        <strain evidence="2 3">ToBE</strain>
    </source>
</reference>
<dbReference type="Proteomes" id="UP000192569">
    <property type="component" value="Chromosome I"/>
</dbReference>
<dbReference type="RefSeq" id="WP_084666680.1">
    <property type="nucleotide sequence ID" value="NZ_LT838272.1"/>
</dbReference>
<gene>
    <name evidence="2" type="ORF">SAMN00808754_3018</name>
</gene>
<protein>
    <submittedName>
        <fullName evidence="2">Putative heavy-metal chelation</fullName>
    </submittedName>
</protein>
<evidence type="ECO:0000313" key="3">
    <source>
        <dbReference type="Proteomes" id="UP000192569"/>
    </source>
</evidence>
<evidence type="ECO:0000313" key="2">
    <source>
        <dbReference type="EMBL" id="SMB99659.1"/>
    </source>
</evidence>
<dbReference type="EMBL" id="LT838272">
    <property type="protein sequence ID" value="SMB99659.1"/>
    <property type="molecule type" value="Genomic_DNA"/>
</dbReference>
<dbReference type="STRING" id="698762.SAMN00808754_3018"/>
<dbReference type="Pfam" id="PF04016">
    <property type="entry name" value="DUF364"/>
    <property type="match status" value="1"/>
</dbReference>
<accession>A0A1W1W207</accession>
<name>A0A1W1W207_9FIRM</name>
<keyword evidence="3" id="KW-1185">Reference proteome</keyword>
<feature type="domain" description="Putative heavy-metal chelation" evidence="1">
    <location>
        <begin position="135"/>
        <end position="215"/>
    </location>
</feature>
<dbReference type="SUPFAM" id="SSF159713">
    <property type="entry name" value="Dhaf3308-like"/>
    <property type="match status" value="1"/>
</dbReference>
<evidence type="ECO:0000259" key="1">
    <source>
        <dbReference type="Pfam" id="PF04016"/>
    </source>
</evidence>
<dbReference type="OrthoDB" id="3596at2"/>